<dbReference type="AlphaFoldDB" id="A0A9W6KYN9"/>
<feature type="domain" description="AMP-dependent synthetase/ligase" evidence="3">
    <location>
        <begin position="8"/>
        <end position="363"/>
    </location>
</feature>
<dbReference type="RefSeq" id="WP_037040949.1">
    <property type="nucleotide sequence ID" value="NZ_BAAAUZ010000002.1"/>
</dbReference>
<proteinExistence type="inferred from homology"/>
<reference evidence="5" key="2">
    <citation type="submission" date="2023-01" db="EMBL/GenBank/DDBJ databases">
        <authorList>
            <person name="Sun Q."/>
            <person name="Evtushenko L."/>
        </authorList>
    </citation>
    <scope>NUCLEOTIDE SEQUENCE</scope>
    <source>
        <strain evidence="5">VKM Ac-1069</strain>
    </source>
</reference>
<keyword evidence="2" id="KW-0436">Ligase</keyword>
<dbReference type="GO" id="GO:0031956">
    <property type="term" value="F:medium-chain fatty acid-CoA ligase activity"/>
    <property type="evidence" value="ECO:0007669"/>
    <property type="project" value="TreeGrafter"/>
</dbReference>
<dbReference type="Pfam" id="PF13193">
    <property type="entry name" value="AMP-binding_C"/>
    <property type="match status" value="1"/>
</dbReference>
<dbReference type="SUPFAM" id="SSF56801">
    <property type="entry name" value="Acetyl-CoA synthetase-like"/>
    <property type="match status" value="1"/>
</dbReference>
<dbReference type="Proteomes" id="UP001143463">
    <property type="component" value="Unassembled WGS sequence"/>
</dbReference>
<dbReference type="InterPro" id="IPR045851">
    <property type="entry name" value="AMP-bd_C_sf"/>
</dbReference>
<keyword evidence="6" id="KW-1185">Reference proteome</keyword>
<evidence type="ECO:0000256" key="1">
    <source>
        <dbReference type="ARBA" id="ARBA00006432"/>
    </source>
</evidence>
<evidence type="ECO:0000259" key="3">
    <source>
        <dbReference type="Pfam" id="PF00501"/>
    </source>
</evidence>
<sequence>MGIELLVEMAAEGFPGRPIVGRRSDGLTPERLRAWAGRGAELVRASGADSVVYIAGNGPEFTCALFTAAYAGVPLIPLNYRLGAEQLESLLDRHRSAYVIVDRGAVAPAVTVPEGSVTVQDWWEAVRAPRRADEAAPEPVVVDDSAPAVYIYTSGTTSAPKGVVLRHTNLTSYVMGTTEFASAEGSDAALMSVPPYHIAAVANVLTNLYTGRRLLSLERFDAVEWLATVREESVTSAFVVPTMLARIVSSPGDKALPSLRGVSYGGAPMPSSVISQALELWPTVDFVNAYGLTETSSTVALLGPEDHRAAVRSGDPDVRARLSSVGRPLPGIELEIRGEDGEVLEAGQVGRIHLTGAQVSGEYAGSGRATDERSYFDTRDLGYLDAEGYLFILGRADDTIIRGAENIAPAEIEDVLVSHPAVSDVAVVGLPDEEWGQRIVAVATRDPRADPVDPAELKAYVAARLRSSKTPDEIEFWEELPRTETGKLVRRVVTAKLVERTEAGAS</sequence>
<dbReference type="PROSITE" id="PS00455">
    <property type="entry name" value="AMP_BINDING"/>
    <property type="match status" value="1"/>
</dbReference>
<reference evidence="5" key="1">
    <citation type="journal article" date="2014" name="Int. J. Syst. Evol. Microbiol.">
        <title>Complete genome sequence of Corynebacterium casei LMG S-19264T (=DSM 44701T), isolated from a smear-ripened cheese.</title>
        <authorList>
            <consortium name="US DOE Joint Genome Institute (JGI-PGF)"/>
            <person name="Walter F."/>
            <person name="Albersmeier A."/>
            <person name="Kalinowski J."/>
            <person name="Ruckert C."/>
        </authorList>
    </citation>
    <scope>NUCLEOTIDE SEQUENCE</scope>
    <source>
        <strain evidence="5">VKM Ac-1069</strain>
    </source>
</reference>
<dbReference type="PANTHER" id="PTHR43201:SF5">
    <property type="entry name" value="MEDIUM-CHAIN ACYL-COA LIGASE ACSF2, MITOCHONDRIAL"/>
    <property type="match status" value="1"/>
</dbReference>
<protein>
    <recommendedName>
        <fullName evidence="7">Acyl-CoA synthetase (AMP-forming)/AMP-acid ligase II</fullName>
    </recommendedName>
</protein>
<dbReference type="Gene3D" id="3.40.50.12780">
    <property type="entry name" value="N-terminal domain of ligase-like"/>
    <property type="match status" value="1"/>
</dbReference>
<accession>A0A9W6KYN9</accession>
<comment type="similarity">
    <text evidence="1">Belongs to the ATP-dependent AMP-binding enzyme family.</text>
</comment>
<feature type="domain" description="AMP-binding enzyme C-terminal" evidence="4">
    <location>
        <begin position="411"/>
        <end position="487"/>
    </location>
</feature>
<dbReference type="CDD" id="cd04433">
    <property type="entry name" value="AFD_class_I"/>
    <property type="match status" value="1"/>
</dbReference>
<evidence type="ECO:0000256" key="2">
    <source>
        <dbReference type="ARBA" id="ARBA00022598"/>
    </source>
</evidence>
<evidence type="ECO:0000313" key="6">
    <source>
        <dbReference type="Proteomes" id="UP001143463"/>
    </source>
</evidence>
<dbReference type="PANTHER" id="PTHR43201">
    <property type="entry name" value="ACYL-COA SYNTHETASE"/>
    <property type="match status" value="1"/>
</dbReference>
<dbReference type="Gene3D" id="3.30.300.30">
    <property type="match status" value="1"/>
</dbReference>
<gene>
    <name evidence="5" type="ORF">GCM10017577_16720</name>
</gene>
<organism evidence="5 6">
    <name type="scientific">Pseudonocardia halophobica</name>
    <dbReference type="NCBI Taxonomy" id="29401"/>
    <lineage>
        <taxon>Bacteria</taxon>
        <taxon>Bacillati</taxon>
        <taxon>Actinomycetota</taxon>
        <taxon>Actinomycetes</taxon>
        <taxon>Pseudonocardiales</taxon>
        <taxon>Pseudonocardiaceae</taxon>
        <taxon>Pseudonocardia</taxon>
    </lineage>
</organism>
<dbReference type="Pfam" id="PF00501">
    <property type="entry name" value="AMP-binding"/>
    <property type="match status" value="1"/>
</dbReference>
<dbReference type="EMBL" id="BSFQ01000005">
    <property type="protein sequence ID" value="GLL10532.1"/>
    <property type="molecule type" value="Genomic_DNA"/>
</dbReference>
<dbReference type="InterPro" id="IPR000873">
    <property type="entry name" value="AMP-dep_synth/lig_dom"/>
</dbReference>
<name>A0A9W6KYN9_9PSEU</name>
<dbReference type="InterPro" id="IPR042099">
    <property type="entry name" value="ANL_N_sf"/>
</dbReference>
<comment type="caution">
    <text evidence="5">The sequence shown here is derived from an EMBL/GenBank/DDBJ whole genome shotgun (WGS) entry which is preliminary data.</text>
</comment>
<dbReference type="GO" id="GO:0006631">
    <property type="term" value="P:fatty acid metabolic process"/>
    <property type="evidence" value="ECO:0007669"/>
    <property type="project" value="TreeGrafter"/>
</dbReference>
<evidence type="ECO:0008006" key="7">
    <source>
        <dbReference type="Google" id="ProtNLM"/>
    </source>
</evidence>
<evidence type="ECO:0000313" key="5">
    <source>
        <dbReference type="EMBL" id="GLL10532.1"/>
    </source>
</evidence>
<dbReference type="InterPro" id="IPR025110">
    <property type="entry name" value="AMP-bd_C"/>
</dbReference>
<dbReference type="InterPro" id="IPR020845">
    <property type="entry name" value="AMP-binding_CS"/>
</dbReference>
<evidence type="ECO:0000259" key="4">
    <source>
        <dbReference type="Pfam" id="PF13193"/>
    </source>
</evidence>